<dbReference type="Proteomes" id="UP000647416">
    <property type="component" value="Unassembled WGS sequence"/>
</dbReference>
<dbReference type="Pfam" id="PF00912">
    <property type="entry name" value="Transgly"/>
    <property type="match status" value="1"/>
</dbReference>
<dbReference type="InterPro" id="IPR001460">
    <property type="entry name" value="PCN-bd_Tpept"/>
</dbReference>
<evidence type="ECO:0000256" key="5">
    <source>
        <dbReference type="ARBA" id="ARBA00007739"/>
    </source>
</evidence>
<dbReference type="AlphaFoldDB" id="A0A926FDB8"/>
<comment type="caution">
    <text evidence="31">The sequence shown here is derived from an EMBL/GenBank/DDBJ whole genome shotgun (WGS) entry which is preliminary data.</text>
</comment>
<evidence type="ECO:0000256" key="16">
    <source>
        <dbReference type="ARBA" id="ARBA00022968"/>
    </source>
</evidence>
<dbReference type="PANTHER" id="PTHR32282">
    <property type="entry name" value="BINDING PROTEIN TRANSPEPTIDASE, PUTATIVE-RELATED"/>
    <property type="match status" value="1"/>
</dbReference>
<gene>
    <name evidence="31" type="ORF">H8706_07075</name>
</gene>
<evidence type="ECO:0000256" key="10">
    <source>
        <dbReference type="ARBA" id="ARBA00022670"/>
    </source>
</evidence>
<evidence type="ECO:0000256" key="2">
    <source>
        <dbReference type="ARBA" id="ARBA00004401"/>
    </source>
</evidence>
<dbReference type="GO" id="GO:0071555">
    <property type="term" value="P:cell wall organization"/>
    <property type="evidence" value="ECO:0007669"/>
    <property type="project" value="UniProtKB-KW"/>
</dbReference>
<dbReference type="Pfam" id="PF00905">
    <property type="entry name" value="Transpeptidase"/>
    <property type="match status" value="1"/>
</dbReference>
<dbReference type="RefSeq" id="WP_262432072.1">
    <property type="nucleotide sequence ID" value="NZ_JACRTE010000006.1"/>
</dbReference>
<feature type="region of interest" description="Disordered" evidence="27">
    <location>
        <begin position="672"/>
        <end position="745"/>
    </location>
</feature>
<keyword evidence="32" id="KW-1185">Reference proteome</keyword>
<dbReference type="Gene3D" id="1.10.3810.10">
    <property type="entry name" value="Biosynthetic peptidoglycan transglycosylase-like"/>
    <property type="match status" value="1"/>
</dbReference>
<keyword evidence="18 28" id="KW-1133">Transmembrane helix</keyword>
<evidence type="ECO:0000256" key="14">
    <source>
        <dbReference type="ARBA" id="ARBA00022801"/>
    </source>
</evidence>
<name>A0A926FDB8_9FIRM</name>
<comment type="pathway">
    <text evidence="3">Cell wall biogenesis; peptidoglycan biosynthesis.</text>
</comment>
<keyword evidence="9" id="KW-0121">Carboxypeptidase</keyword>
<evidence type="ECO:0000256" key="28">
    <source>
        <dbReference type="SAM" id="Phobius"/>
    </source>
</evidence>
<dbReference type="GO" id="GO:0009002">
    <property type="term" value="F:serine-type D-Ala-D-Ala carboxypeptidase activity"/>
    <property type="evidence" value="ECO:0007669"/>
    <property type="project" value="UniProtKB-EC"/>
</dbReference>
<dbReference type="SUPFAM" id="SSF53955">
    <property type="entry name" value="Lysozyme-like"/>
    <property type="match status" value="1"/>
</dbReference>
<dbReference type="InterPro" id="IPR050396">
    <property type="entry name" value="Glycosyltr_51/Transpeptidase"/>
</dbReference>
<keyword evidence="17" id="KW-0573">Peptidoglycan synthesis</keyword>
<evidence type="ECO:0000256" key="13">
    <source>
        <dbReference type="ARBA" id="ARBA00022692"/>
    </source>
</evidence>
<feature type="domain" description="Glycosyl transferase family 51" evidence="30">
    <location>
        <begin position="71"/>
        <end position="243"/>
    </location>
</feature>
<evidence type="ECO:0000259" key="30">
    <source>
        <dbReference type="Pfam" id="PF00912"/>
    </source>
</evidence>
<keyword evidence="8" id="KW-1003">Cell membrane</keyword>
<keyword evidence="15" id="KW-0133">Cell shape</keyword>
<dbReference type="GO" id="GO:0008955">
    <property type="term" value="F:peptidoglycan glycosyltransferase activity"/>
    <property type="evidence" value="ECO:0007669"/>
    <property type="project" value="UniProtKB-EC"/>
</dbReference>
<evidence type="ECO:0000256" key="25">
    <source>
        <dbReference type="ARBA" id="ARBA00049902"/>
    </source>
</evidence>
<proteinExistence type="inferred from homology"/>
<evidence type="ECO:0000256" key="12">
    <source>
        <dbReference type="ARBA" id="ARBA00022679"/>
    </source>
</evidence>
<evidence type="ECO:0000256" key="21">
    <source>
        <dbReference type="ARBA" id="ARBA00023268"/>
    </source>
</evidence>
<keyword evidence="13 28" id="KW-0812">Transmembrane</keyword>
<accession>A0A926FDB8</accession>
<evidence type="ECO:0000256" key="1">
    <source>
        <dbReference type="ARBA" id="ARBA00002624"/>
    </source>
</evidence>
<evidence type="ECO:0000256" key="7">
    <source>
        <dbReference type="ARBA" id="ARBA00018638"/>
    </source>
</evidence>
<dbReference type="EC" id="3.4.16.4" evidence="6"/>
<dbReference type="NCBIfam" id="TIGR02074">
    <property type="entry name" value="PBP_1a_fam"/>
    <property type="match status" value="1"/>
</dbReference>
<evidence type="ECO:0000313" key="32">
    <source>
        <dbReference type="Proteomes" id="UP000647416"/>
    </source>
</evidence>
<comment type="similarity">
    <text evidence="5">In the N-terminal section; belongs to the glycosyltransferase 51 family.</text>
</comment>
<dbReference type="GO" id="GO:0005886">
    <property type="term" value="C:plasma membrane"/>
    <property type="evidence" value="ECO:0007669"/>
    <property type="project" value="UniProtKB-SubCell"/>
</dbReference>
<keyword evidence="22" id="KW-0961">Cell wall biogenesis/degradation</keyword>
<evidence type="ECO:0000256" key="24">
    <source>
        <dbReference type="ARBA" id="ARBA00044770"/>
    </source>
</evidence>
<evidence type="ECO:0000259" key="29">
    <source>
        <dbReference type="Pfam" id="PF00905"/>
    </source>
</evidence>
<evidence type="ECO:0000256" key="19">
    <source>
        <dbReference type="ARBA" id="ARBA00023136"/>
    </source>
</evidence>
<evidence type="ECO:0000256" key="15">
    <source>
        <dbReference type="ARBA" id="ARBA00022960"/>
    </source>
</evidence>
<dbReference type="GO" id="GO:0030288">
    <property type="term" value="C:outer membrane-bounded periplasmic space"/>
    <property type="evidence" value="ECO:0007669"/>
    <property type="project" value="TreeGrafter"/>
</dbReference>
<dbReference type="GO" id="GO:0046677">
    <property type="term" value="P:response to antibiotic"/>
    <property type="evidence" value="ECO:0007669"/>
    <property type="project" value="UniProtKB-KW"/>
</dbReference>
<comment type="catalytic activity">
    <reaction evidence="23">
        <text>Preferential cleavage: (Ac)2-L-Lys-D-Ala-|-D-Ala. Also transpeptidation of peptidyl-alanyl moieties that are N-acyl substituents of D-alanine.</text>
        <dbReference type="EC" id="3.4.16.4"/>
    </reaction>
</comment>
<protein>
    <recommendedName>
        <fullName evidence="7">Penicillin-binding protein 1A</fullName>
        <ecNumber evidence="24">2.4.99.28</ecNumber>
        <ecNumber evidence="6">3.4.16.4</ecNumber>
    </recommendedName>
</protein>
<dbReference type="Gene3D" id="3.40.710.10">
    <property type="entry name" value="DD-peptidase/beta-lactamase superfamily"/>
    <property type="match status" value="1"/>
</dbReference>
<comment type="similarity">
    <text evidence="4">In the C-terminal section; belongs to the transpeptidase family.</text>
</comment>
<comment type="catalytic activity">
    <reaction evidence="25">
        <text>[GlcNAc-(1-&gt;4)-Mur2Ac(oyl-L-Ala-gamma-D-Glu-L-Lys-D-Ala-D-Ala)](n)-di-trans,octa-cis-undecaprenyl diphosphate + beta-D-GlcNAc-(1-&gt;4)-Mur2Ac(oyl-L-Ala-gamma-D-Glu-L-Lys-D-Ala-D-Ala)-di-trans,octa-cis-undecaprenyl diphosphate = [GlcNAc-(1-&gt;4)-Mur2Ac(oyl-L-Ala-gamma-D-Glu-L-Lys-D-Ala-D-Ala)](n+1)-di-trans,octa-cis-undecaprenyl diphosphate + di-trans,octa-cis-undecaprenyl diphosphate + H(+)</text>
        <dbReference type="Rhea" id="RHEA:23708"/>
        <dbReference type="Rhea" id="RHEA-COMP:9602"/>
        <dbReference type="Rhea" id="RHEA-COMP:9603"/>
        <dbReference type="ChEBI" id="CHEBI:15378"/>
        <dbReference type="ChEBI" id="CHEBI:58405"/>
        <dbReference type="ChEBI" id="CHEBI:60033"/>
        <dbReference type="ChEBI" id="CHEBI:78435"/>
        <dbReference type="EC" id="2.4.99.28"/>
    </reaction>
</comment>
<dbReference type="InterPro" id="IPR012338">
    <property type="entry name" value="Beta-lactam/transpept-like"/>
</dbReference>
<dbReference type="GO" id="GO:0006508">
    <property type="term" value="P:proteolysis"/>
    <property type="evidence" value="ECO:0007669"/>
    <property type="project" value="UniProtKB-KW"/>
</dbReference>
<organism evidence="31 32">
    <name type="scientific">Qingrenia yutianensis</name>
    <dbReference type="NCBI Taxonomy" id="2763676"/>
    <lineage>
        <taxon>Bacteria</taxon>
        <taxon>Bacillati</taxon>
        <taxon>Bacillota</taxon>
        <taxon>Clostridia</taxon>
        <taxon>Eubacteriales</taxon>
        <taxon>Oscillospiraceae</taxon>
        <taxon>Qingrenia</taxon>
    </lineage>
</organism>
<feature type="transmembrane region" description="Helical" evidence="28">
    <location>
        <begin position="12"/>
        <end position="36"/>
    </location>
</feature>
<keyword evidence="19 28" id="KW-0472">Membrane</keyword>
<evidence type="ECO:0000256" key="11">
    <source>
        <dbReference type="ARBA" id="ARBA00022676"/>
    </source>
</evidence>
<evidence type="ECO:0000256" key="17">
    <source>
        <dbReference type="ARBA" id="ARBA00022984"/>
    </source>
</evidence>
<evidence type="ECO:0000256" key="26">
    <source>
        <dbReference type="ARBA" id="ARBA00060592"/>
    </source>
</evidence>
<keyword evidence="10" id="KW-0645">Protease</keyword>
<dbReference type="InterPro" id="IPR023346">
    <property type="entry name" value="Lysozyme-like_dom_sf"/>
</dbReference>
<dbReference type="PANTHER" id="PTHR32282:SF11">
    <property type="entry name" value="PENICILLIN-BINDING PROTEIN 1B"/>
    <property type="match status" value="1"/>
</dbReference>
<feature type="compositionally biased region" description="Pro residues" evidence="27">
    <location>
        <begin position="727"/>
        <end position="738"/>
    </location>
</feature>
<evidence type="ECO:0000256" key="6">
    <source>
        <dbReference type="ARBA" id="ARBA00012448"/>
    </source>
</evidence>
<dbReference type="SUPFAM" id="SSF56601">
    <property type="entry name" value="beta-lactamase/transpeptidase-like"/>
    <property type="match status" value="1"/>
</dbReference>
<dbReference type="EC" id="2.4.99.28" evidence="24"/>
<keyword evidence="20" id="KW-0046">Antibiotic resistance</keyword>
<comment type="pathway">
    <text evidence="26">Glycan biosynthesis.</text>
</comment>
<keyword evidence="21" id="KW-0511">Multifunctional enzyme</keyword>
<evidence type="ECO:0000256" key="23">
    <source>
        <dbReference type="ARBA" id="ARBA00034000"/>
    </source>
</evidence>
<dbReference type="InterPro" id="IPR001264">
    <property type="entry name" value="Glyco_trans_51"/>
</dbReference>
<sequence>MKQKNKSGKSKKILKTTFITLATIAVMLICIFVIWLTTGVDFGMVDTVKNITLKINTTVYSTSADGKDEVYEQIIASENRVWVSIDDIPQEMQNAIVAIEDERFYKHKGVDVKRTLGAVWGEFTGGSGYGGSTLTQQLVKNITGDRERTKARKIREIFRALELEKTLDKSEILELYLNTVYFGQGCYGVETASNKYFGKSIKELDLAECASIAGITQYPTLYEPLGNPEENKKKQHLVLDKMEELGFITDVEHDEAYDEELVFTENNVDTTNTQNSYFVEKVINDVITDLTEKAGYNKSIATQMVYGGGLKIYSTVDAKVQKAMEEVFENEASFPKTSGDVKPESAMVITDPYTGEVKGIVGGRGKKSGSMVLNRATQSPRQPGSSIKPLSVYGPGIDTGKVTQYTVIKDEPININGWTPKNYDGTFEGSMTVMRALQKSQNIPAINILQMVGVDRSYEYLTQKMHFTTLDENDRNLAALALGGMTRGVTVYEMAAAYSVFPNKGVYNKPKTYTKVTDSTGKIILEASNSSNVVFSENSAYTMRNLLKNAVENGTGGGSKISGMDTAGKTGTTDKDSDRWFAAFTPYYCGVVWFGYDVPQKIVVSGNPALKLWKAVMDKVHKGLDPKTFDKPSKSSATALCTQSRKLATGECEVYYEYFSKGSAPTVYCNPSTDHHKKTDENTEGENTENTPQGDGTKLPPPDANAPNGGQTANPPSQGTGGSNGQNPPPQPSTPPNNQPTVNLD</sequence>
<keyword evidence="14" id="KW-0378">Hydrolase</keyword>
<comment type="function">
    <text evidence="1">Cell wall formation. Synthesis of cross-linked peptidoglycan from the lipid intermediates. The enzyme has a penicillin-insensitive transglycosylase N-terminal domain (formation of linear glycan strands) and a penicillin-sensitive transpeptidase C-terminal domain (cross-linking of the peptide subunits).</text>
</comment>
<dbReference type="GO" id="GO:0008360">
    <property type="term" value="P:regulation of cell shape"/>
    <property type="evidence" value="ECO:0007669"/>
    <property type="project" value="UniProtKB-KW"/>
</dbReference>
<evidence type="ECO:0000256" key="18">
    <source>
        <dbReference type="ARBA" id="ARBA00022989"/>
    </source>
</evidence>
<dbReference type="GO" id="GO:0008658">
    <property type="term" value="F:penicillin binding"/>
    <property type="evidence" value="ECO:0007669"/>
    <property type="project" value="InterPro"/>
</dbReference>
<comment type="subcellular location">
    <subcellularLocation>
        <location evidence="2">Cell membrane</location>
        <topology evidence="2">Single-pass type II membrane protein</topology>
    </subcellularLocation>
</comment>
<dbReference type="GO" id="GO:0009252">
    <property type="term" value="P:peptidoglycan biosynthetic process"/>
    <property type="evidence" value="ECO:0007669"/>
    <property type="project" value="UniProtKB-KW"/>
</dbReference>
<keyword evidence="16" id="KW-0735">Signal-anchor</keyword>
<evidence type="ECO:0000256" key="22">
    <source>
        <dbReference type="ARBA" id="ARBA00023316"/>
    </source>
</evidence>
<evidence type="ECO:0000256" key="3">
    <source>
        <dbReference type="ARBA" id="ARBA00004752"/>
    </source>
</evidence>
<evidence type="ECO:0000256" key="4">
    <source>
        <dbReference type="ARBA" id="ARBA00007090"/>
    </source>
</evidence>
<evidence type="ECO:0000256" key="20">
    <source>
        <dbReference type="ARBA" id="ARBA00023251"/>
    </source>
</evidence>
<evidence type="ECO:0000313" key="31">
    <source>
        <dbReference type="EMBL" id="MBC8596632.1"/>
    </source>
</evidence>
<dbReference type="InterPro" id="IPR036950">
    <property type="entry name" value="PBP_transglycosylase"/>
</dbReference>
<evidence type="ECO:0000256" key="8">
    <source>
        <dbReference type="ARBA" id="ARBA00022475"/>
    </source>
</evidence>
<dbReference type="FunFam" id="1.10.3810.10:FF:000001">
    <property type="entry name" value="Penicillin-binding protein 1A"/>
    <property type="match status" value="1"/>
</dbReference>
<keyword evidence="11" id="KW-0328">Glycosyltransferase</keyword>
<reference evidence="31" key="1">
    <citation type="submission" date="2020-08" db="EMBL/GenBank/DDBJ databases">
        <title>Genome public.</title>
        <authorList>
            <person name="Liu C."/>
            <person name="Sun Q."/>
        </authorList>
    </citation>
    <scope>NUCLEOTIDE SEQUENCE</scope>
    <source>
        <strain evidence="31">NSJ-50</strain>
    </source>
</reference>
<evidence type="ECO:0000256" key="9">
    <source>
        <dbReference type="ARBA" id="ARBA00022645"/>
    </source>
</evidence>
<feature type="domain" description="Penicillin-binding protein transpeptidase" evidence="29">
    <location>
        <begin position="346"/>
        <end position="587"/>
    </location>
</feature>
<evidence type="ECO:0000256" key="27">
    <source>
        <dbReference type="SAM" id="MobiDB-lite"/>
    </source>
</evidence>
<dbReference type="EMBL" id="JACRTE010000006">
    <property type="protein sequence ID" value="MBC8596632.1"/>
    <property type="molecule type" value="Genomic_DNA"/>
</dbReference>
<keyword evidence="12" id="KW-0808">Transferase</keyword>